<organism evidence="1 2">
    <name type="scientific">Caerostris extrusa</name>
    <name type="common">Bark spider</name>
    <name type="synonym">Caerostris bankana</name>
    <dbReference type="NCBI Taxonomy" id="172846"/>
    <lineage>
        <taxon>Eukaryota</taxon>
        <taxon>Metazoa</taxon>
        <taxon>Ecdysozoa</taxon>
        <taxon>Arthropoda</taxon>
        <taxon>Chelicerata</taxon>
        <taxon>Arachnida</taxon>
        <taxon>Araneae</taxon>
        <taxon>Araneomorphae</taxon>
        <taxon>Entelegynae</taxon>
        <taxon>Araneoidea</taxon>
        <taxon>Araneidae</taxon>
        <taxon>Caerostris</taxon>
    </lineage>
</organism>
<name>A0AAV4ML80_CAEEX</name>
<reference evidence="1 2" key="1">
    <citation type="submission" date="2021-06" db="EMBL/GenBank/DDBJ databases">
        <title>Caerostris extrusa draft genome.</title>
        <authorList>
            <person name="Kono N."/>
            <person name="Arakawa K."/>
        </authorList>
    </citation>
    <scope>NUCLEOTIDE SEQUENCE [LARGE SCALE GENOMIC DNA]</scope>
</reference>
<protein>
    <submittedName>
        <fullName evidence="1">Uncharacterized protein</fullName>
    </submittedName>
</protein>
<evidence type="ECO:0000313" key="2">
    <source>
        <dbReference type="Proteomes" id="UP001054945"/>
    </source>
</evidence>
<keyword evidence="2" id="KW-1185">Reference proteome</keyword>
<comment type="caution">
    <text evidence="1">The sequence shown here is derived from an EMBL/GenBank/DDBJ whole genome shotgun (WGS) entry which is preliminary data.</text>
</comment>
<dbReference type="EMBL" id="BPLR01002333">
    <property type="protein sequence ID" value="GIX72618.1"/>
    <property type="molecule type" value="Genomic_DNA"/>
</dbReference>
<gene>
    <name evidence="1" type="ORF">CEXT_515191</name>
</gene>
<dbReference type="Proteomes" id="UP001054945">
    <property type="component" value="Unassembled WGS sequence"/>
</dbReference>
<dbReference type="AlphaFoldDB" id="A0AAV4ML80"/>
<proteinExistence type="predicted"/>
<sequence>MQPYLQIKEDEGFSIMKEKRKNFNQYAISSKITGSQAACFSLCEKAIKRTRDQSVIFSRPLESQNMAYAMSSSFRLTNKGNELPSAPANFPNLSPLSRVSLVQMRIDCSAYLAALHSHQHHSTRLKFWNQK</sequence>
<accession>A0AAV4ML80</accession>
<evidence type="ECO:0000313" key="1">
    <source>
        <dbReference type="EMBL" id="GIX72618.1"/>
    </source>
</evidence>